<keyword evidence="2 4" id="KW-0863">Zinc-finger</keyword>
<name>A0A6P8CD79_PUNGR</name>
<dbReference type="InterPro" id="IPR007527">
    <property type="entry name" value="Znf_SWIM"/>
</dbReference>
<dbReference type="GO" id="GO:0008270">
    <property type="term" value="F:zinc ion binding"/>
    <property type="evidence" value="ECO:0007669"/>
    <property type="project" value="UniProtKB-KW"/>
</dbReference>
<dbReference type="AlphaFoldDB" id="A0A6P8CD79"/>
<dbReference type="SMART" id="SM00575">
    <property type="entry name" value="ZnF_PMZ"/>
    <property type="match status" value="1"/>
</dbReference>
<dbReference type="RefSeq" id="XP_031378968.1">
    <property type="nucleotide sequence ID" value="XM_031523108.1"/>
</dbReference>
<sequence>MLRDYAHEILRSNPGSTVLLQVELETHEFERLYICLKACKRGFQEGCRPIIGLDGYFLKCYYGDQLLSVISQDGNNSFFIIAYAVVEVECTESWKWFLQNLIFDVGDPIDKKYTFISDMQKGLDIAIKEVCDGIPHRFCNRHIWANMTKHAKCNGGELRRAFWNCAKTTTLQRFTQCMNALRMINQTAVEYLRTIDSSRWSMSVFDTVCKYDALTSNMCEQFNKELLKVRGKPILTLVERVREYITRKKIRCQTLLGKYNRFLCPKVQAILEEHNKNSNGWVPLWVGDPHMSQFEITCSPFSKCAVDMKAHSCSCRVWDLTGISCKHTIAAMLYNS</sequence>
<dbReference type="OrthoDB" id="1683089at2759"/>
<proteinExistence type="predicted"/>
<dbReference type="InterPro" id="IPR018289">
    <property type="entry name" value="MULE_transposase_dom"/>
</dbReference>
<dbReference type="GeneID" id="116194318"/>
<gene>
    <name evidence="7" type="primary">LOC116194318</name>
</gene>
<keyword evidence="6" id="KW-1185">Reference proteome</keyword>
<feature type="domain" description="SWIM-type" evidence="5">
    <location>
        <begin position="304"/>
        <end position="336"/>
    </location>
</feature>
<evidence type="ECO:0000256" key="4">
    <source>
        <dbReference type="PROSITE-ProRule" id="PRU00325"/>
    </source>
</evidence>
<dbReference type="PANTHER" id="PTHR31973:SF187">
    <property type="entry name" value="MUTATOR TRANSPOSASE MUDRA PROTEIN"/>
    <property type="match status" value="1"/>
</dbReference>
<reference evidence="6" key="1">
    <citation type="journal article" date="2020" name="Plant Biotechnol. J.">
        <title>The pomegranate (Punica granatum L.) draft genome dissects genetic divergence between soft- and hard-seeded cultivars.</title>
        <authorList>
            <person name="Luo X."/>
            <person name="Li H."/>
            <person name="Wu Z."/>
            <person name="Yao W."/>
            <person name="Zhao P."/>
            <person name="Cao D."/>
            <person name="Yu H."/>
            <person name="Li K."/>
            <person name="Poudel K."/>
            <person name="Zhao D."/>
            <person name="Zhang F."/>
            <person name="Xia X."/>
            <person name="Chen L."/>
            <person name="Wang Q."/>
            <person name="Jing D."/>
            <person name="Cao S."/>
        </authorList>
    </citation>
    <scope>NUCLEOTIDE SEQUENCE [LARGE SCALE GENOMIC DNA]</scope>
    <source>
        <strain evidence="6">cv. Tunisia</strain>
    </source>
</reference>
<keyword evidence="1" id="KW-0479">Metal-binding</keyword>
<evidence type="ECO:0000313" key="7">
    <source>
        <dbReference type="RefSeq" id="XP_031378968.1"/>
    </source>
</evidence>
<keyword evidence="3" id="KW-0862">Zinc</keyword>
<evidence type="ECO:0000256" key="2">
    <source>
        <dbReference type="ARBA" id="ARBA00022771"/>
    </source>
</evidence>
<accession>A0A6P8CD79</accession>
<dbReference type="Pfam" id="PF04434">
    <property type="entry name" value="SWIM"/>
    <property type="match status" value="1"/>
</dbReference>
<dbReference type="Proteomes" id="UP000515151">
    <property type="component" value="Chromosome 2"/>
</dbReference>
<evidence type="ECO:0000256" key="3">
    <source>
        <dbReference type="ARBA" id="ARBA00022833"/>
    </source>
</evidence>
<reference evidence="7" key="2">
    <citation type="submission" date="2025-08" db="UniProtKB">
        <authorList>
            <consortium name="RefSeq"/>
        </authorList>
    </citation>
    <scope>IDENTIFICATION</scope>
    <source>
        <tissue evidence="7">Leaf</tissue>
    </source>
</reference>
<evidence type="ECO:0000313" key="6">
    <source>
        <dbReference type="Proteomes" id="UP000515151"/>
    </source>
</evidence>
<dbReference type="PANTHER" id="PTHR31973">
    <property type="entry name" value="POLYPROTEIN, PUTATIVE-RELATED"/>
    <property type="match status" value="1"/>
</dbReference>
<evidence type="ECO:0000256" key="1">
    <source>
        <dbReference type="ARBA" id="ARBA00022723"/>
    </source>
</evidence>
<evidence type="ECO:0000259" key="5">
    <source>
        <dbReference type="PROSITE" id="PS50966"/>
    </source>
</evidence>
<protein>
    <submittedName>
        <fullName evidence="7">Uncharacterized protein LOC116194318</fullName>
    </submittedName>
</protein>
<dbReference type="PROSITE" id="PS50966">
    <property type="entry name" value="ZF_SWIM"/>
    <property type="match status" value="1"/>
</dbReference>
<organism evidence="6 7">
    <name type="scientific">Punica granatum</name>
    <name type="common">Pomegranate</name>
    <dbReference type="NCBI Taxonomy" id="22663"/>
    <lineage>
        <taxon>Eukaryota</taxon>
        <taxon>Viridiplantae</taxon>
        <taxon>Streptophyta</taxon>
        <taxon>Embryophyta</taxon>
        <taxon>Tracheophyta</taxon>
        <taxon>Spermatophyta</taxon>
        <taxon>Magnoliopsida</taxon>
        <taxon>eudicotyledons</taxon>
        <taxon>Gunneridae</taxon>
        <taxon>Pentapetalae</taxon>
        <taxon>rosids</taxon>
        <taxon>malvids</taxon>
        <taxon>Myrtales</taxon>
        <taxon>Lythraceae</taxon>
        <taxon>Punica</taxon>
    </lineage>
</organism>
<dbReference type="InterPro" id="IPR006564">
    <property type="entry name" value="Znf_PMZ"/>
</dbReference>
<dbReference type="Pfam" id="PF10551">
    <property type="entry name" value="MULE"/>
    <property type="match status" value="1"/>
</dbReference>